<dbReference type="EMBL" id="CAJMWS010000515">
    <property type="protein sequence ID" value="CAE6448986.1"/>
    <property type="molecule type" value="Genomic_DNA"/>
</dbReference>
<dbReference type="Proteomes" id="UP000663846">
    <property type="component" value="Unassembled WGS sequence"/>
</dbReference>
<name>A0A8H3B797_9AGAM</name>
<evidence type="ECO:0000313" key="4">
    <source>
        <dbReference type="Proteomes" id="UP000663846"/>
    </source>
</evidence>
<dbReference type="InterPro" id="IPR029481">
    <property type="entry name" value="ABC_trans_N"/>
</dbReference>
<dbReference type="AlphaFoldDB" id="A0A8H3B797"/>
<organism evidence="3 4">
    <name type="scientific">Rhizoctonia solani</name>
    <dbReference type="NCBI Taxonomy" id="456999"/>
    <lineage>
        <taxon>Eukaryota</taxon>
        <taxon>Fungi</taxon>
        <taxon>Dikarya</taxon>
        <taxon>Basidiomycota</taxon>
        <taxon>Agaricomycotina</taxon>
        <taxon>Agaricomycetes</taxon>
        <taxon>Cantharellales</taxon>
        <taxon>Ceratobasidiaceae</taxon>
        <taxon>Rhizoctonia</taxon>
    </lineage>
</organism>
<protein>
    <recommendedName>
        <fullName evidence="2">Pleiotropic ABC efflux transporter N-terminal domain-containing protein</fullName>
    </recommendedName>
</protein>
<proteinExistence type="predicted"/>
<feature type="region of interest" description="Disordered" evidence="1">
    <location>
        <begin position="54"/>
        <end position="75"/>
    </location>
</feature>
<dbReference type="Pfam" id="PF14510">
    <property type="entry name" value="ABC_trans_N"/>
    <property type="match status" value="1"/>
</dbReference>
<sequence>MSHCDSGMTSDPATAVPSRAPSEIIDMHGIVKHQGEKRSVNVCDAERQFNELARRLTRQSTRPDEKGSSEPDVEKQEMFDLLEYLRSTSGKQNEAGFAHKHVGVTFQNLRVMGVGGARIYVRTFPDAVKEFLLSPLYIAA</sequence>
<feature type="domain" description="Pleiotropic ABC efflux transporter N-terminal" evidence="2">
    <location>
        <begin position="51"/>
        <end position="126"/>
    </location>
</feature>
<feature type="compositionally biased region" description="Basic and acidic residues" evidence="1">
    <location>
        <begin position="61"/>
        <end position="75"/>
    </location>
</feature>
<comment type="caution">
    <text evidence="3">The sequence shown here is derived from an EMBL/GenBank/DDBJ whole genome shotgun (WGS) entry which is preliminary data.</text>
</comment>
<gene>
    <name evidence="3" type="ORF">RDB_LOCUS142850</name>
</gene>
<evidence type="ECO:0000256" key="1">
    <source>
        <dbReference type="SAM" id="MobiDB-lite"/>
    </source>
</evidence>
<reference evidence="3" key="1">
    <citation type="submission" date="2021-01" db="EMBL/GenBank/DDBJ databases">
        <authorList>
            <person name="Kaushik A."/>
        </authorList>
    </citation>
    <scope>NUCLEOTIDE SEQUENCE</scope>
    <source>
        <strain evidence="3">AG1-1C</strain>
    </source>
</reference>
<evidence type="ECO:0000259" key="2">
    <source>
        <dbReference type="Pfam" id="PF14510"/>
    </source>
</evidence>
<feature type="region of interest" description="Disordered" evidence="1">
    <location>
        <begin position="1"/>
        <end position="22"/>
    </location>
</feature>
<accession>A0A8H3B797</accession>
<feature type="non-terminal residue" evidence="3">
    <location>
        <position position="1"/>
    </location>
</feature>
<evidence type="ECO:0000313" key="3">
    <source>
        <dbReference type="EMBL" id="CAE6448986.1"/>
    </source>
</evidence>